<dbReference type="InterPro" id="IPR052462">
    <property type="entry name" value="SLIRP/GR-RBP-like"/>
</dbReference>
<sequence>MICLLAFNLGQCADRRTMEMAFCGKVSSLIRQSVLKISVPSGPLPSTHMLSAIRSFTSTRLFIGGLSFGIDDQTLKEAFSSFGNVTEARVILDRDTGRSRGFGFVNFESDEDASAAMSSMDGQELNGRTIRISYANSDRQPARFGDYSGRSNRGFQGNGDS</sequence>
<dbReference type="PROSITE" id="PS50102">
    <property type="entry name" value="RRM"/>
    <property type="match status" value="1"/>
</dbReference>
<dbReference type="RefSeq" id="XP_010909657.1">
    <property type="nucleotide sequence ID" value="XM_010911355.3"/>
</dbReference>
<dbReference type="SMART" id="SM00361">
    <property type="entry name" value="RRM_1"/>
    <property type="match status" value="1"/>
</dbReference>
<feature type="domain" description="RRM" evidence="4">
    <location>
        <begin position="59"/>
        <end position="137"/>
    </location>
</feature>
<dbReference type="SUPFAM" id="SSF54928">
    <property type="entry name" value="RNA-binding domain, RBD"/>
    <property type="match status" value="1"/>
</dbReference>
<dbReference type="SMART" id="SM00360">
    <property type="entry name" value="RRM"/>
    <property type="match status" value="1"/>
</dbReference>
<proteinExistence type="predicted"/>
<dbReference type="GO" id="GO:0003723">
    <property type="term" value="F:RNA binding"/>
    <property type="evidence" value="ECO:0007669"/>
    <property type="project" value="UniProtKB-UniRule"/>
</dbReference>
<evidence type="ECO:0000256" key="2">
    <source>
        <dbReference type="PROSITE-ProRule" id="PRU00176"/>
    </source>
</evidence>
<reference evidence="6" key="1">
    <citation type="submission" date="2025-08" db="UniProtKB">
        <authorList>
            <consortium name="RefSeq"/>
        </authorList>
    </citation>
    <scope>IDENTIFICATION</scope>
</reference>
<evidence type="ECO:0000256" key="1">
    <source>
        <dbReference type="ARBA" id="ARBA00022884"/>
    </source>
</evidence>
<keyword evidence="1 2" id="KW-0694">RNA-binding</keyword>
<evidence type="ECO:0000313" key="6">
    <source>
        <dbReference type="RefSeq" id="XP_010909657.1"/>
    </source>
</evidence>
<dbReference type="Proteomes" id="UP000504607">
    <property type="component" value="Unplaced"/>
</dbReference>
<gene>
    <name evidence="6" type="primary">LOC105035702</name>
</gene>
<dbReference type="InterPro" id="IPR012677">
    <property type="entry name" value="Nucleotide-bd_a/b_plait_sf"/>
</dbReference>
<evidence type="ECO:0000256" key="3">
    <source>
        <dbReference type="SAM" id="MobiDB-lite"/>
    </source>
</evidence>
<dbReference type="InterPro" id="IPR000504">
    <property type="entry name" value="RRM_dom"/>
</dbReference>
<evidence type="ECO:0000313" key="5">
    <source>
        <dbReference type="Proteomes" id="UP000504607"/>
    </source>
</evidence>
<dbReference type="Pfam" id="PF00076">
    <property type="entry name" value="RRM_1"/>
    <property type="match status" value="1"/>
</dbReference>
<dbReference type="OrthoDB" id="439808at2759"/>
<evidence type="ECO:0000259" key="4">
    <source>
        <dbReference type="PROSITE" id="PS50102"/>
    </source>
</evidence>
<accession>A0A6I9QK37</accession>
<dbReference type="Gene3D" id="3.30.70.330">
    <property type="match status" value="1"/>
</dbReference>
<dbReference type="FunCoup" id="A0A6I9QK37">
    <property type="interactions" value="2684"/>
</dbReference>
<keyword evidence="5" id="KW-1185">Reference proteome</keyword>
<dbReference type="InterPro" id="IPR035979">
    <property type="entry name" value="RBD_domain_sf"/>
</dbReference>
<feature type="region of interest" description="Disordered" evidence="3">
    <location>
        <begin position="141"/>
        <end position="161"/>
    </location>
</feature>
<organism evidence="5 6">
    <name type="scientific">Elaeis guineensis var. tenera</name>
    <name type="common">Oil palm</name>
    <dbReference type="NCBI Taxonomy" id="51953"/>
    <lineage>
        <taxon>Eukaryota</taxon>
        <taxon>Viridiplantae</taxon>
        <taxon>Streptophyta</taxon>
        <taxon>Embryophyta</taxon>
        <taxon>Tracheophyta</taxon>
        <taxon>Spermatophyta</taxon>
        <taxon>Magnoliopsida</taxon>
        <taxon>Liliopsida</taxon>
        <taxon>Arecaceae</taxon>
        <taxon>Arecoideae</taxon>
        <taxon>Cocoseae</taxon>
        <taxon>Elaeidinae</taxon>
        <taxon>Elaeis</taxon>
    </lineage>
</organism>
<protein>
    <submittedName>
        <fullName evidence="6">Glycine-rich RNA-binding protein 4, mitochondrial isoform X1</fullName>
    </submittedName>
</protein>
<dbReference type="PANTHER" id="PTHR48027">
    <property type="entry name" value="HETEROGENEOUS NUCLEAR RIBONUCLEOPROTEIN 87F-RELATED"/>
    <property type="match status" value="1"/>
</dbReference>
<dbReference type="InParanoid" id="A0A6I9QK37"/>
<dbReference type="CDD" id="cd21608">
    <property type="entry name" value="RRM2_NsCP33_like"/>
    <property type="match status" value="1"/>
</dbReference>
<dbReference type="InterPro" id="IPR003954">
    <property type="entry name" value="RRM_euk-type"/>
</dbReference>
<name>A0A6I9QK37_ELAGV</name>
<dbReference type="AlphaFoldDB" id="A0A6I9QK37"/>
<dbReference type="InterPro" id="IPR048289">
    <property type="entry name" value="RRM2_NsCP33-like"/>
</dbReference>